<comment type="caution">
    <text evidence="3">The sequence shown here is derived from an EMBL/GenBank/DDBJ whole genome shotgun (WGS) entry which is preliminary data.</text>
</comment>
<dbReference type="Pfam" id="PF18614">
    <property type="entry name" value="RNase_II_C_S1"/>
    <property type="match status" value="1"/>
</dbReference>
<protein>
    <submittedName>
        <fullName evidence="3">RNB domain-containing ribonuclease</fullName>
    </submittedName>
</protein>
<evidence type="ECO:0000313" key="4">
    <source>
        <dbReference type="Proteomes" id="UP000438182"/>
    </source>
</evidence>
<accession>A0A6I4P019</accession>
<keyword evidence="4" id="KW-1185">Reference proteome</keyword>
<dbReference type="InterPro" id="IPR050180">
    <property type="entry name" value="RNR_Ribonuclease"/>
</dbReference>
<dbReference type="SUPFAM" id="SSF50249">
    <property type="entry name" value="Nucleic acid-binding proteins"/>
    <property type="match status" value="1"/>
</dbReference>
<feature type="compositionally biased region" description="Low complexity" evidence="1">
    <location>
        <begin position="544"/>
        <end position="587"/>
    </location>
</feature>
<proteinExistence type="predicted"/>
<dbReference type="SMART" id="SM00955">
    <property type="entry name" value="RNB"/>
    <property type="match status" value="1"/>
</dbReference>
<dbReference type="PANTHER" id="PTHR23355:SF9">
    <property type="entry name" value="DIS3-LIKE EXONUCLEASE 2"/>
    <property type="match status" value="1"/>
</dbReference>
<evidence type="ECO:0000259" key="2">
    <source>
        <dbReference type="SMART" id="SM00955"/>
    </source>
</evidence>
<dbReference type="InterPro" id="IPR012340">
    <property type="entry name" value="NA-bd_OB-fold"/>
</dbReference>
<dbReference type="Proteomes" id="UP000438182">
    <property type="component" value="Unassembled WGS sequence"/>
</dbReference>
<reference evidence="3 4" key="1">
    <citation type="submission" date="2019-12" db="EMBL/GenBank/DDBJ databases">
        <authorList>
            <person name="Kim Y.S."/>
        </authorList>
    </citation>
    <scope>NUCLEOTIDE SEQUENCE [LARGE SCALE GENOMIC DNA]</scope>
    <source>
        <strain evidence="3 4">MMS17-SY077</strain>
    </source>
</reference>
<evidence type="ECO:0000313" key="3">
    <source>
        <dbReference type="EMBL" id="MWB99928.1"/>
    </source>
</evidence>
<dbReference type="GO" id="GO:0006402">
    <property type="term" value="P:mRNA catabolic process"/>
    <property type="evidence" value="ECO:0007669"/>
    <property type="project" value="TreeGrafter"/>
</dbReference>
<sequence length="587" mass="63543">MTHGRAPRLDAAARRGALGQALAELRTQLELPDGFAPDVLADAERSVREYRAPETDLTGIPFVTIDPPGSLDLDQAFAIERLDRGRSRVRYAIADVPGFVVPGSPLDLETRRRGQTLYGVDDRIPLHPTTISEDAASLLPGLERGAYVWEFDLDADGAVAATRLQRARVRSRARLDYATAQAALDSGGEADDSPLVALADVGRARLEQEARRGGASLNTPEIDVERDGADDGPGYRLVRREVLPVEEWNAQLSLMTGMAAAGVMLAGGIGILRTMPPASDDAIAAFRRRTVALGRPWPDDERYGDYLRRLDRRDPTVLAVLDAATELFRGAGYTVVDGEAPEHPEQSALAAPYAHVTAPLRRLVDRWGLVLCERLLAGGSRTDEEIAWAVRSLGELPPVMRESSRLGARWNGAGVARVEAAVLADRLGETFRASVVDVEGGRAELQLVDPAVTARCDADPGWNAGQDVDVVLRAADIASGSVRFDRRGEGFLTPRRVTRTARTRRMFRWTRCGSRRCCARCAPASCSRCSSSPHSRWRSRARRPSSCSASAPSRRSTNDSSTPSRTSSSSPPATAPTSRSRRAPSSS</sequence>
<feature type="region of interest" description="Disordered" evidence="1">
    <location>
        <begin position="528"/>
        <end position="587"/>
    </location>
</feature>
<dbReference type="InterPro" id="IPR040596">
    <property type="entry name" value="RNase_II_C_S1"/>
</dbReference>
<dbReference type="GO" id="GO:0003723">
    <property type="term" value="F:RNA binding"/>
    <property type="evidence" value="ECO:0007669"/>
    <property type="project" value="InterPro"/>
</dbReference>
<gene>
    <name evidence="3" type="ORF">GB864_15385</name>
</gene>
<dbReference type="Pfam" id="PF00773">
    <property type="entry name" value="RNB"/>
    <property type="match status" value="1"/>
</dbReference>
<dbReference type="AlphaFoldDB" id="A0A6I4P019"/>
<dbReference type="EMBL" id="WSTA01000088">
    <property type="protein sequence ID" value="MWB99928.1"/>
    <property type="molecule type" value="Genomic_DNA"/>
</dbReference>
<name>A0A6I4P019_9MICO</name>
<feature type="domain" description="RNB" evidence="2">
    <location>
        <begin position="54"/>
        <end position="378"/>
    </location>
</feature>
<dbReference type="InterPro" id="IPR001900">
    <property type="entry name" value="RNase_II/R"/>
</dbReference>
<evidence type="ECO:0000256" key="1">
    <source>
        <dbReference type="SAM" id="MobiDB-lite"/>
    </source>
</evidence>
<dbReference type="PANTHER" id="PTHR23355">
    <property type="entry name" value="RIBONUCLEASE"/>
    <property type="match status" value="1"/>
</dbReference>
<dbReference type="GO" id="GO:0000175">
    <property type="term" value="F:3'-5'-RNA exonuclease activity"/>
    <property type="evidence" value="ECO:0007669"/>
    <property type="project" value="TreeGrafter"/>
</dbReference>
<organism evidence="3 4">
    <name type="scientific">Agromyces seonyuensis</name>
    <dbReference type="NCBI Taxonomy" id="2662446"/>
    <lineage>
        <taxon>Bacteria</taxon>
        <taxon>Bacillati</taxon>
        <taxon>Actinomycetota</taxon>
        <taxon>Actinomycetes</taxon>
        <taxon>Micrococcales</taxon>
        <taxon>Microbacteriaceae</taxon>
        <taxon>Agromyces</taxon>
    </lineage>
</organism>
<dbReference type="RefSeq" id="WP_160426583.1">
    <property type="nucleotide sequence ID" value="NZ_WSTA01000088.1"/>
</dbReference>